<keyword evidence="2" id="KW-1185">Reference proteome</keyword>
<evidence type="ECO:0000313" key="2">
    <source>
        <dbReference type="Proteomes" id="UP001056120"/>
    </source>
</evidence>
<reference evidence="2" key="1">
    <citation type="journal article" date="2022" name="Mol. Ecol. Resour.">
        <title>The genomes of chicory, endive, great burdock and yacon provide insights into Asteraceae palaeo-polyploidization history and plant inulin production.</title>
        <authorList>
            <person name="Fan W."/>
            <person name="Wang S."/>
            <person name="Wang H."/>
            <person name="Wang A."/>
            <person name="Jiang F."/>
            <person name="Liu H."/>
            <person name="Zhao H."/>
            <person name="Xu D."/>
            <person name="Zhang Y."/>
        </authorList>
    </citation>
    <scope>NUCLEOTIDE SEQUENCE [LARGE SCALE GENOMIC DNA]</scope>
    <source>
        <strain evidence="2">cv. Yunnan</strain>
    </source>
</reference>
<evidence type="ECO:0000313" key="1">
    <source>
        <dbReference type="EMBL" id="KAI3799960.1"/>
    </source>
</evidence>
<gene>
    <name evidence="1" type="ORF">L1987_35266</name>
</gene>
<dbReference type="EMBL" id="CM042028">
    <property type="protein sequence ID" value="KAI3799960.1"/>
    <property type="molecule type" value="Genomic_DNA"/>
</dbReference>
<reference evidence="1 2" key="2">
    <citation type="journal article" date="2022" name="Mol. Ecol. Resour.">
        <title>The genomes of chicory, endive, great burdock and yacon provide insights into Asteraceae paleo-polyploidization history and plant inulin production.</title>
        <authorList>
            <person name="Fan W."/>
            <person name="Wang S."/>
            <person name="Wang H."/>
            <person name="Wang A."/>
            <person name="Jiang F."/>
            <person name="Liu H."/>
            <person name="Zhao H."/>
            <person name="Xu D."/>
            <person name="Zhang Y."/>
        </authorList>
    </citation>
    <scope>NUCLEOTIDE SEQUENCE [LARGE SCALE GENOMIC DNA]</scope>
    <source>
        <strain evidence="2">cv. Yunnan</strain>
        <tissue evidence="1">Leaves</tissue>
    </source>
</reference>
<name>A0ACB9HXJ2_9ASTR</name>
<organism evidence="1 2">
    <name type="scientific">Smallanthus sonchifolius</name>
    <dbReference type="NCBI Taxonomy" id="185202"/>
    <lineage>
        <taxon>Eukaryota</taxon>
        <taxon>Viridiplantae</taxon>
        <taxon>Streptophyta</taxon>
        <taxon>Embryophyta</taxon>
        <taxon>Tracheophyta</taxon>
        <taxon>Spermatophyta</taxon>
        <taxon>Magnoliopsida</taxon>
        <taxon>eudicotyledons</taxon>
        <taxon>Gunneridae</taxon>
        <taxon>Pentapetalae</taxon>
        <taxon>asterids</taxon>
        <taxon>campanulids</taxon>
        <taxon>Asterales</taxon>
        <taxon>Asteraceae</taxon>
        <taxon>Asteroideae</taxon>
        <taxon>Heliantheae alliance</taxon>
        <taxon>Millerieae</taxon>
        <taxon>Smallanthus</taxon>
    </lineage>
</organism>
<comment type="caution">
    <text evidence="1">The sequence shown here is derived from an EMBL/GenBank/DDBJ whole genome shotgun (WGS) entry which is preliminary data.</text>
</comment>
<sequence length="342" mass="39419">MRGRLGEKTIFLVSESTLIDDKSQLDSANFYNFLFPLPLASNAARRPPPSLKPAENLETTDASSDQEFISLGSPATDFCSSDRLSQSGTARDYHEFDMQNDLNWYREKGENYAKEPMTCIIRCAGKMLTLTKIVIIMLLKLKKVLLLPLMMNLLFNPTKMKMNMKYLIQELYTGKTEYLGSAAFSKVVQARDLPKGVDILQLYDYFYFRERLIIVSELLRANLYEFQKHNKESCGEPYFTMTRLQVMTRQCLEALDYLHQLGIIHCDLKPENTLIKSCSRSRVPYSPHLVQSLRLHHLDHISHPYSIFMCIQMHKTNHYIHANLYIHTHRGDGLNFGSIGGD</sequence>
<dbReference type="Proteomes" id="UP001056120">
    <property type="component" value="Linkage Group LG11"/>
</dbReference>
<protein>
    <submittedName>
        <fullName evidence="1">Uncharacterized protein</fullName>
    </submittedName>
</protein>
<accession>A0ACB9HXJ2</accession>
<proteinExistence type="predicted"/>